<comment type="caution">
    <text evidence="2">The sequence shown here is derived from an EMBL/GenBank/DDBJ whole genome shotgun (WGS) entry which is preliminary data.</text>
</comment>
<gene>
    <name evidence="2" type="ORF">AB1300_18785</name>
</gene>
<evidence type="ECO:0008006" key="4">
    <source>
        <dbReference type="Google" id="ProtNLM"/>
    </source>
</evidence>
<feature type="transmembrane region" description="Helical" evidence="1">
    <location>
        <begin position="118"/>
        <end position="142"/>
    </location>
</feature>
<keyword evidence="3" id="KW-1185">Reference proteome</keyword>
<name>A0ABV3W1X0_9BACI</name>
<dbReference type="RefSeq" id="WP_368637724.1">
    <property type="nucleotide sequence ID" value="NZ_JBFRHK010000013.1"/>
</dbReference>
<evidence type="ECO:0000313" key="3">
    <source>
        <dbReference type="Proteomes" id="UP001558534"/>
    </source>
</evidence>
<feature type="transmembrane region" description="Helical" evidence="1">
    <location>
        <begin position="213"/>
        <end position="233"/>
    </location>
</feature>
<proteinExistence type="predicted"/>
<feature type="transmembrane region" description="Helical" evidence="1">
    <location>
        <begin position="76"/>
        <end position="97"/>
    </location>
</feature>
<evidence type="ECO:0000256" key="1">
    <source>
        <dbReference type="SAM" id="Phobius"/>
    </source>
</evidence>
<keyword evidence="1" id="KW-0472">Membrane</keyword>
<keyword evidence="1" id="KW-0812">Transmembrane</keyword>
<sequence>MRNFLKLLNFEVNRFFKLYLILIGVIIVSQLIGAIVVSKEYMNDADRLIYKNQLSMSQFIKENGVFSLHRLVESEWFLLPIFFSIAMLMIYVFFIWYRDWFGKNTFIYRLLMLPTERMTIYFAKLTTIMLLVLGLVTLQILLIPIEIQIVNSIIPTDFQSNFSFYHFSSFEIWGWMYPNNFTEFILIYGVGLIFVAVLFTAILIERSYGLKGIFIAIVYGMLSFGIFIVPILLNEFSNGYFYSIEVFLMVIVVSIIVLGSAIWIANHLLKYKIRV</sequence>
<evidence type="ECO:0000313" key="2">
    <source>
        <dbReference type="EMBL" id="MEX3747161.1"/>
    </source>
</evidence>
<accession>A0ABV3W1X0</accession>
<protein>
    <recommendedName>
        <fullName evidence="4">ABC transporter permease</fullName>
    </recommendedName>
</protein>
<reference evidence="2 3" key="1">
    <citation type="submission" date="2024-07" db="EMBL/GenBank/DDBJ databases">
        <title>Characterization of a bacterium isolated from hydrolysated instant sea cucumber by whole-genome sequencing and metabolomics.</title>
        <authorList>
            <person name="Luo X."/>
            <person name="Zhang Z."/>
            <person name="Zheng Z."/>
            <person name="Zhang W."/>
            <person name="Ming T."/>
            <person name="Jiao L."/>
            <person name="Su X."/>
            <person name="Kong F."/>
            <person name="Xu J."/>
        </authorList>
    </citation>
    <scope>NUCLEOTIDE SEQUENCE [LARGE SCALE GENOMIC DNA]</scope>
    <source>
        <strain evidence="2 3">XL-2024</strain>
    </source>
</reference>
<keyword evidence="1" id="KW-1133">Transmembrane helix</keyword>
<dbReference type="EMBL" id="JBFRHK010000013">
    <property type="protein sequence ID" value="MEX3747161.1"/>
    <property type="molecule type" value="Genomic_DNA"/>
</dbReference>
<feature type="transmembrane region" description="Helical" evidence="1">
    <location>
        <begin position="185"/>
        <end position="204"/>
    </location>
</feature>
<feature type="transmembrane region" description="Helical" evidence="1">
    <location>
        <begin position="16"/>
        <end position="37"/>
    </location>
</feature>
<organism evidence="2 3">
    <name type="scientific">Lysinibacillus xylanilyticus</name>
    <dbReference type="NCBI Taxonomy" id="582475"/>
    <lineage>
        <taxon>Bacteria</taxon>
        <taxon>Bacillati</taxon>
        <taxon>Bacillota</taxon>
        <taxon>Bacilli</taxon>
        <taxon>Bacillales</taxon>
        <taxon>Bacillaceae</taxon>
        <taxon>Lysinibacillus</taxon>
    </lineage>
</organism>
<feature type="transmembrane region" description="Helical" evidence="1">
    <location>
        <begin position="239"/>
        <end position="265"/>
    </location>
</feature>
<dbReference type="Proteomes" id="UP001558534">
    <property type="component" value="Unassembled WGS sequence"/>
</dbReference>